<dbReference type="InterPro" id="IPR036412">
    <property type="entry name" value="HAD-like_sf"/>
</dbReference>
<dbReference type="Gene3D" id="3.30.1240.10">
    <property type="match status" value="2"/>
</dbReference>
<name>A0A3Q9UZF0_9MICO</name>
<organism evidence="1 2">
    <name type="scientific">Rathayibacter festucae DSM 15932</name>
    <dbReference type="NCBI Taxonomy" id="1328866"/>
    <lineage>
        <taxon>Bacteria</taxon>
        <taxon>Bacillati</taxon>
        <taxon>Actinomycetota</taxon>
        <taxon>Actinomycetes</taxon>
        <taxon>Micrococcales</taxon>
        <taxon>Microbacteriaceae</taxon>
        <taxon>Rathayibacter</taxon>
    </lineage>
</organism>
<reference evidence="1 2" key="1">
    <citation type="submission" date="2018-03" db="EMBL/GenBank/DDBJ databases">
        <title>Bacteriophage NCPPB3778 and a type I-E CRISPR drive the evolution of the US Biological Select Agent, Rathayibacter toxicus.</title>
        <authorList>
            <person name="Davis E.W.II."/>
            <person name="Tabima J.F."/>
            <person name="Weisberg A.J."/>
            <person name="Dantas Lopes L."/>
            <person name="Wiseman M.S."/>
            <person name="Wiseman M.S."/>
            <person name="Pupko T."/>
            <person name="Belcher M.S."/>
            <person name="Sechler A.J."/>
            <person name="Tancos M.A."/>
            <person name="Schroeder B.K."/>
            <person name="Murray T.D."/>
            <person name="Luster D.G."/>
            <person name="Schneider W.L."/>
            <person name="Rogers E."/>
            <person name="Andreote F.D."/>
            <person name="Grunwald N.J."/>
            <person name="Putnam M.L."/>
            <person name="Chang J.H."/>
        </authorList>
    </citation>
    <scope>NUCLEOTIDE SEQUENCE [LARGE SCALE GENOMIC DNA]</scope>
    <source>
        <strain evidence="1 2">DSM 15932</strain>
    </source>
</reference>
<evidence type="ECO:0000313" key="1">
    <source>
        <dbReference type="EMBL" id="AZZ53877.1"/>
    </source>
</evidence>
<dbReference type="AlphaFoldDB" id="A0A3Q9UZF0"/>
<evidence type="ECO:0000313" key="2">
    <source>
        <dbReference type="Proteomes" id="UP000285317"/>
    </source>
</evidence>
<dbReference type="PANTHER" id="PTHR10000:SF25">
    <property type="entry name" value="PHOSPHATASE YKRA-RELATED"/>
    <property type="match status" value="1"/>
</dbReference>
<accession>A0A3Q9UZF0</accession>
<dbReference type="SUPFAM" id="SSF56784">
    <property type="entry name" value="HAD-like"/>
    <property type="match status" value="1"/>
</dbReference>
<dbReference type="GO" id="GO:0016791">
    <property type="term" value="F:phosphatase activity"/>
    <property type="evidence" value="ECO:0007669"/>
    <property type="project" value="TreeGrafter"/>
</dbReference>
<dbReference type="Gene3D" id="3.40.50.1000">
    <property type="entry name" value="HAD superfamily/HAD-like"/>
    <property type="match status" value="2"/>
</dbReference>
<dbReference type="EMBL" id="CP028137">
    <property type="protein sequence ID" value="AZZ53877.1"/>
    <property type="molecule type" value="Genomic_DNA"/>
</dbReference>
<dbReference type="Pfam" id="PF08282">
    <property type="entry name" value="Hydrolase_3"/>
    <property type="match status" value="2"/>
</dbReference>
<dbReference type="InterPro" id="IPR023214">
    <property type="entry name" value="HAD_sf"/>
</dbReference>
<dbReference type="GO" id="GO:0005829">
    <property type="term" value="C:cytosol"/>
    <property type="evidence" value="ECO:0007669"/>
    <property type="project" value="TreeGrafter"/>
</dbReference>
<proteinExistence type="predicted"/>
<dbReference type="GO" id="GO:0000287">
    <property type="term" value="F:magnesium ion binding"/>
    <property type="evidence" value="ECO:0007669"/>
    <property type="project" value="TreeGrafter"/>
</dbReference>
<dbReference type="Proteomes" id="UP000285317">
    <property type="component" value="Chromosome"/>
</dbReference>
<dbReference type="RefSeq" id="WP_123444681.1">
    <property type="nucleotide sequence ID" value="NZ_CP028137.1"/>
</dbReference>
<sequence length="248" mass="25381">MTRTRLVLLDVDGTLLDEGVVAPSVREAITGARSNGHLVLVATGRSRPEIPQQVLDLGFDGVVSAAGGFVELDGVLLESRTMAPEDVEAIAGFFEAHRIAYSLQSYDDVFTSGGVGGGYGTVPTEGIAKATFFGEDGTAFALVRDGLGDRFHVITGTIPSLGDAGGEVSVRGVDKGSALVRLAERLGHPLADTMAIGDSSNDVEMLAAAGLGIAMGNASAAALAAADEVTASVREDGVLAAFRRHGLL</sequence>
<gene>
    <name evidence="1" type="ORF">C1I64_18815</name>
</gene>
<protein>
    <recommendedName>
        <fullName evidence="3">Cof-type HAD-IIB family hydrolase</fullName>
    </recommendedName>
</protein>
<evidence type="ECO:0008006" key="3">
    <source>
        <dbReference type="Google" id="ProtNLM"/>
    </source>
</evidence>
<dbReference type="PANTHER" id="PTHR10000">
    <property type="entry name" value="PHOSPHOSERINE PHOSPHATASE"/>
    <property type="match status" value="1"/>
</dbReference>
<dbReference type="PROSITE" id="PS01229">
    <property type="entry name" value="COF_2"/>
    <property type="match status" value="1"/>
</dbReference>
<dbReference type="KEGG" id="rfs:C1I64_18815"/>